<comment type="caution">
    <text evidence="5">The sequence shown here is derived from an EMBL/GenBank/DDBJ whole genome shotgun (WGS) entry which is preliminary data.</text>
</comment>
<dbReference type="OrthoDB" id="6052679at2759"/>
<dbReference type="PROSITE" id="PS01031">
    <property type="entry name" value="SHSP"/>
    <property type="match status" value="2"/>
</dbReference>
<comment type="similarity">
    <text evidence="1 2">Belongs to the small heat shock protein (HSP20) family.</text>
</comment>
<evidence type="ECO:0000256" key="1">
    <source>
        <dbReference type="PROSITE-ProRule" id="PRU00285"/>
    </source>
</evidence>
<feature type="compositionally biased region" description="Basic and acidic residues" evidence="3">
    <location>
        <begin position="260"/>
        <end position="275"/>
    </location>
</feature>
<feature type="region of interest" description="Disordered" evidence="3">
    <location>
        <begin position="254"/>
        <end position="275"/>
    </location>
</feature>
<accession>A0A267EKQ7</accession>
<dbReference type="EMBL" id="NIVC01002027">
    <property type="protein sequence ID" value="PAA61497.1"/>
    <property type="molecule type" value="Genomic_DNA"/>
</dbReference>
<dbReference type="PANTHER" id="PTHR45640">
    <property type="entry name" value="HEAT SHOCK PROTEIN HSP-12.2-RELATED"/>
    <property type="match status" value="1"/>
</dbReference>
<dbReference type="GO" id="GO:0042026">
    <property type="term" value="P:protein refolding"/>
    <property type="evidence" value="ECO:0007669"/>
    <property type="project" value="TreeGrafter"/>
</dbReference>
<evidence type="ECO:0000313" key="5">
    <source>
        <dbReference type="EMBL" id="PAA61497.1"/>
    </source>
</evidence>
<dbReference type="GO" id="GO:0005634">
    <property type="term" value="C:nucleus"/>
    <property type="evidence" value="ECO:0007669"/>
    <property type="project" value="TreeGrafter"/>
</dbReference>
<gene>
    <name evidence="5" type="ORF">BOX15_Mlig011207g2</name>
</gene>
<proteinExistence type="inferred from homology"/>
<dbReference type="Pfam" id="PF00011">
    <property type="entry name" value="HSP20"/>
    <property type="match status" value="2"/>
</dbReference>
<dbReference type="InterPro" id="IPR008978">
    <property type="entry name" value="HSP20-like_chaperone"/>
</dbReference>
<dbReference type="PANTHER" id="PTHR45640:SF26">
    <property type="entry name" value="RE23625P"/>
    <property type="match status" value="1"/>
</dbReference>
<organism evidence="5 6">
    <name type="scientific">Macrostomum lignano</name>
    <dbReference type="NCBI Taxonomy" id="282301"/>
    <lineage>
        <taxon>Eukaryota</taxon>
        <taxon>Metazoa</taxon>
        <taxon>Spiralia</taxon>
        <taxon>Lophotrochozoa</taxon>
        <taxon>Platyhelminthes</taxon>
        <taxon>Rhabditophora</taxon>
        <taxon>Macrostomorpha</taxon>
        <taxon>Macrostomida</taxon>
        <taxon>Macrostomidae</taxon>
        <taxon>Macrostomum</taxon>
    </lineage>
</organism>
<reference evidence="5 6" key="1">
    <citation type="submission" date="2017-06" db="EMBL/GenBank/DDBJ databases">
        <title>A platform for efficient transgenesis in Macrostomum lignano, a flatworm model organism for stem cell research.</title>
        <authorList>
            <person name="Berezikov E."/>
        </authorList>
    </citation>
    <scope>NUCLEOTIDE SEQUENCE [LARGE SCALE GENOMIC DNA]</scope>
    <source>
        <strain evidence="5">DV1</strain>
        <tissue evidence="5">Whole organism</tissue>
    </source>
</reference>
<dbReference type="CDD" id="cd06526">
    <property type="entry name" value="metazoan_ACD"/>
    <property type="match status" value="2"/>
</dbReference>
<dbReference type="Gene3D" id="2.60.40.790">
    <property type="match status" value="2"/>
</dbReference>
<dbReference type="GO" id="GO:0005737">
    <property type="term" value="C:cytoplasm"/>
    <property type="evidence" value="ECO:0007669"/>
    <property type="project" value="TreeGrafter"/>
</dbReference>
<evidence type="ECO:0000256" key="2">
    <source>
        <dbReference type="RuleBase" id="RU003616"/>
    </source>
</evidence>
<dbReference type="SUPFAM" id="SSF49764">
    <property type="entry name" value="HSP20-like chaperones"/>
    <property type="match status" value="2"/>
</dbReference>
<keyword evidence="6" id="KW-1185">Reference proteome</keyword>
<dbReference type="AlphaFoldDB" id="A0A267EKQ7"/>
<name>A0A267EKQ7_9PLAT</name>
<evidence type="ECO:0000256" key="3">
    <source>
        <dbReference type="SAM" id="MobiDB-lite"/>
    </source>
</evidence>
<dbReference type="InterPro" id="IPR002068">
    <property type="entry name" value="A-crystallin/Hsp20_dom"/>
</dbReference>
<sequence length="275" mass="31608">MSALYPSNVFKSFEYPNRMQSIFEDFNDLFSDALFHPFYELERNLQPKRHRAAHHRYFSTAVKLSDFRADEVAVKVEDRKVRIHAKRQEGEDMSEVRKTVALPEDVDADKVETRMTKEGFLVVRAPYIRAEKSGSGDASNALAQLGANSWDEMRSLLRGPGITSVHEQLVKDEKTGETRFQVTVPVRDFHPEEVTVRQVGDRVVVRAEHRDEREGQLVHRSMHREFTLPQGVDRERLVSRLTDCGTLQIEAPAPNLALPEPRDIPVENKMEVTEK</sequence>
<evidence type="ECO:0000313" key="6">
    <source>
        <dbReference type="Proteomes" id="UP000215902"/>
    </source>
</evidence>
<evidence type="ECO:0000259" key="4">
    <source>
        <dbReference type="PROSITE" id="PS01031"/>
    </source>
</evidence>
<dbReference type="Proteomes" id="UP000215902">
    <property type="component" value="Unassembled WGS sequence"/>
</dbReference>
<dbReference type="STRING" id="282301.A0A267EKQ7"/>
<dbReference type="GO" id="GO:0009408">
    <property type="term" value="P:response to heat"/>
    <property type="evidence" value="ECO:0007669"/>
    <property type="project" value="TreeGrafter"/>
</dbReference>
<feature type="domain" description="SHSP" evidence="4">
    <location>
        <begin position="160"/>
        <end position="269"/>
    </location>
</feature>
<dbReference type="GO" id="GO:0051082">
    <property type="term" value="F:unfolded protein binding"/>
    <property type="evidence" value="ECO:0007669"/>
    <property type="project" value="TreeGrafter"/>
</dbReference>
<dbReference type="InterPro" id="IPR001436">
    <property type="entry name" value="Alpha-crystallin/sHSP_animal"/>
</dbReference>
<protein>
    <recommendedName>
        <fullName evidence="4">SHSP domain-containing protein</fullName>
    </recommendedName>
</protein>
<feature type="domain" description="SHSP" evidence="4">
    <location>
        <begin position="40"/>
        <end position="148"/>
    </location>
</feature>